<sequence length="152" mass="16505">MSFLLCFLCGGFISAQKITPQVIASAGDVQKANNISIEWTLGELATETLNANNLKITQGFHQANLTVVSTENPTLEGISVYPSPVSSILTVKNAYLKSLQLTLTNIQGVEISKNSSNQNIIDLDLDQLPAGHYILIAKDKNAQQSFKIEKIN</sequence>
<reference evidence="2 3" key="1">
    <citation type="submission" date="2020-10" db="EMBL/GenBank/DDBJ databases">
        <title>Connecting structure to function with the recovery of over 1000 high-quality activated sludge metagenome-assembled genomes encoding full-length rRNA genes using long-read sequencing.</title>
        <authorList>
            <person name="Singleton C.M."/>
            <person name="Petriglieri F."/>
            <person name="Kristensen J.M."/>
            <person name="Kirkegaard R.H."/>
            <person name="Michaelsen T.Y."/>
            <person name="Andersen M.H."/>
            <person name="Karst S.M."/>
            <person name="Dueholm M.S."/>
            <person name="Nielsen P.H."/>
            <person name="Albertsen M."/>
        </authorList>
    </citation>
    <scope>NUCLEOTIDE SEQUENCE [LARGE SCALE GENOMIC DNA]</scope>
    <source>
        <strain evidence="2">Ribe_18-Q3-R11-54_BAT3C.373</strain>
    </source>
</reference>
<organism evidence="2 3">
    <name type="scientific">Candidatus Defluviibacterium haderslevense</name>
    <dbReference type="NCBI Taxonomy" id="2981993"/>
    <lineage>
        <taxon>Bacteria</taxon>
        <taxon>Pseudomonadati</taxon>
        <taxon>Bacteroidota</taxon>
        <taxon>Saprospiria</taxon>
        <taxon>Saprospirales</taxon>
        <taxon>Saprospiraceae</taxon>
        <taxon>Candidatus Defluviibacterium</taxon>
    </lineage>
</organism>
<evidence type="ECO:0000313" key="2">
    <source>
        <dbReference type="EMBL" id="MBK9716613.1"/>
    </source>
</evidence>
<name>A0A9D7S6K3_9BACT</name>
<dbReference type="EMBL" id="JADKFW010000004">
    <property type="protein sequence ID" value="MBK9716613.1"/>
    <property type="molecule type" value="Genomic_DNA"/>
</dbReference>
<proteinExistence type="predicted"/>
<accession>A0A9D7S6K3</accession>
<dbReference type="NCBIfam" id="TIGR04183">
    <property type="entry name" value="Por_Secre_tail"/>
    <property type="match status" value="1"/>
</dbReference>
<feature type="domain" description="Secretion system C-terminal sorting" evidence="1">
    <location>
        <begin position="80"/>
        <end position="145"/>
    </location>
</feature>
<gene>
    <name evidence="2" type="ORF">IPO85_03675</name>
</gene>
<evidence type="ECO:0000259" key="1">
    <source>
        <dbReference type="Pfam" id="PF18962"/>
    </source>
</evidence>
<dbReference type="Proteomes" id="UP000808349">
    <property type="component" value="Unassembled WGS sequence"/>
</dbReference>
<comment type="caution">
    <text evidence="2">The sequence shown here is derived from an EMBL/GenBank/DDBJ whole genome shotgun (WGS) entry which is preliminary data.</text>
</comment>
<protein>
    <submittedName>
        <fullName evidence="2">T9SS type A sorting domain-containing protein</fullName>
    </submittedName>
</protein>
<dbReference type="InterPro" id="IPR026444">
    <property type="entry name" value="Secre_tail"/>
</dbReference>
<evidence type="ECO:0000313" key="3">
    <source>
        <dbReference type="Proteomes" id="UP000808349"/>
    </source>
</evidence>
<dbReference type="Pfam" id="PF18962">
    <property type="entry name" value="Por_Secre_tail"/>
    <property type="match status" value="1"/>
</dbReference>
<dbReference type="AlphaFoldDB" id="A0A9D7S6K3"/>